<gene>
    <name evidence="6" type="ORF">NQ314_002140</name>
</gene>
<dbReference type="Pfam" id="PF13359">
    <property type="entry name" value="DDE_Tnp_4"/>
    <property type="match status" value="1"/>
</dbReference>
<dbReference type="PANTHER" id="PTHR10773:SF19">
    <property type="match status" value="1"/>
</dbReference>
<evidence type="ECO:0000259" key="5">
    <source>
        <dbReference type="Pfam" id="PF13359"/>
    </source>
</evidence>
<reference evidence="6" key="1">
    <citation type="journal article" date="2023" name="Insect Mol. Biol.">
        <title>Genome sequencing provides insights into the evolution of gene families encoding plant cell wall-degrading enzymes in longhorned beetles.</title>
        <authorList>
            <person name="Shin N.R."/>
            <person name="Okamura Y."/>
            <person name="Kirsch R."/>
            <person name="Pauchet Y."/>
        </authorList>
    </citation>
    <scope>NUCLEOTIDE SEQUENCE</scope>
    <source>
        <strain evidence="6">RBIC_L_NR</strain>
    </source>
</reference>
<dbReference type="InterPro" id="IPR027806">
    <property type="entry name" value="HARBI1_dom"/>
</dbReference>
<feature type="compositionally biased region" description="Basic and acidic residues" evidence="4">
    <location>
        <begin position="362"/>
        <end position="371"/>
    </location>
</feature>
<keyword evidence="7" id="KW-1185">Reference proteome</keyword>
<name>A0AAV8ZR58_9CUCU</name>
<sequence>MIQLNLRHVRVEVIGFSQSNTRCIHYQKHVTIPGLDRLFSFACCLNVFGHGGYQITIGQDLNLAVSQPVVSRIFRNISNIITVHLLLRYVKFLTTNEELRQVKERFLKTLKFPNVVGCVHGTQIATTSINIDNLVYPALAYLNSIGYHSINVQAIFDADMRLLNVNARYPSATHDSAIWEVSTIKRKYQEGQRETWILGDSGYPLQTCKFQSNRSRKLVSLALNTDLQKKLSTLRAKTSKKRIIIEDDYVPGDDESISSNDSNSELEIMNINKKKQVVNNNKIQILSDVTIIPSTSHCQNYTSINQNIDKPNGNKEILITYEELSVNDFCLNILQNIIENAVDKSVSKLYTKRGELRKRKRYDNTPIERKEKKTKSRRQHSYEYHLKSEQNETVKVCKTFLLATLGYEKENDRILKNIRNTESGLIAPKSDRMRHVSSRKVDRNVIIEHINSFGPTISHYRREHAPKRKYLPSDISITLMFKHFQEKYPDNKFSYELYRKVVCDLNISFTNLGHEECWNCEEFRLHKKTTNHDANNKDNILICDICKSWQIHHEKAIDARKEYQNDVERSKKNNEELFVATDLQKVIMLPRMETFKEIIFTPRIVVYNERFVPLGTKSKNYPLAVIWHEATAGHTFMAADSFHHQVELSLKRKKKVYDFEDFSEVVQQANSTKVDVIKMAPSVRSSCRGVDLDRKLNLISKLKSHIPENRLPFWKELPVHIGLNRPDDED</sequence>
<feature type="domain" description="DDE Tnp4" evidence="5">
    <location>
        <begin position="135"/>
        <end position="246"/>
    </location>
</feature>
<proteinExistence type="predicted"/>
<evidence type="ECO:0000313" key="6">
    <source>
        <dbReference type="EMBL" id="KAJ8968729.1"/>
    </source>
</evidence>
<keyword evidence="2" id="KW-0479">Metal-binding</keyword>
<keyword evidence="3" id="KW-0175">Coiled coil</keyword>
<evidence type="ECO:0000256" key="2">
    <source>
        <dbReference type="ARBA" id="ARBA00022723"/>
    </source>
</evidence>
<accession>A0AAV8ZR58</accession>
<feature type="coiled-coil region" evidence="3">
    <location>
        <begin position="553"/>
        <end position="580"/>
    </location>
</feature>
<feature type="region of interest" description="Disordered" evidence="4">
    <location>
        <begin position="360"/>
        <end position="381"/>
    </location>
</feature>
<dbReference type="PANTHER" id="PTHR10773">
    <property type="entry name" value="DNA-DIRECTED RNA POLYMERASES I, II, AND III SUBUNIT RPABC2"/>
    <property type="match status" value="1"/>
</dbReference>
<evidence type="ECO:0000256" key="3">
    <source>
        <dbReference type="SAM" id="Coils"/>
    </source>
</evidence>
<dbReference type="GO" id="GO:0046872">
    <property type="term" value="F:metal ion binding"/>
    <property type="evidence" value="ECO:0007669"/>
    <property type="project" value="UniProtKB-KW"/>
</dbReference>
<organism evidence="6 7">
    <name type="scientific">Rhamnusium bicolor</name>
    <dbReference type="NCBI Taxonomy" id="1586634"/>
    <lineage>
        <taxon>Eukaryota</taxon>
        <taxon>Metazoa</taxon>
        <taxon>Ecdysozoa</taxon>
        <taxon>Arthropoda</taxon>
        <taxon>Hexapoda</taxon>
        <taxon>Insecta</taxon>
        <taxon>Pterygota</taxon>
        <taxon>Neoptera</taxon>
        <taxon>Endopterygota</taxon>
        <taxon>Coleoptera</taxon>
        <taxon>Polyphaga</taxon>
        <taxon>Cucujiformia</taxon>
        <taxon>Chrysomeloidea</taxon>
        <taxon>Cerambycidae</taxon>
        <taxon>Lepturinae</taxon>
        <taxon>Rhagiini</taxon>
        <taxon>Rhamnusium</taxon>
    </lineage>
</organism>
<dbReference type="Proteomes" id="UP001162156">
    <property type="component" value="Unassembled WGS sequence"/>
</dbReference>
<evidence type="ECO:0000256" key="1">
    <source>
        <dbReference type="ARBA" id="ARBA00001968"/>
    </source>
</evidence>
<dbReference type="EMBL" id="JANEYF010000658">
    <property type="protein sequence ID" value="KAJ8968729.1"/>
    <property type="molecule type" value="Genomic_DNA"/>
</dbReference>
<dbReference type="AlphaFoldDB" id="A0AAV8ZR58"/>
<protein>
    <recommendedName>
        <fullName evidence="5">DDE Tnp4 domain-containing protein</fullName>
    </recommendedName>
</protein>
<comment type="caution">
    <text evidence="6">The sequence shown here is derived from an EMBL/GenBank/DDBJ whole genome shotgun (WGS) entry which is preliminary data.</text>
</comment>
<evidence type="ECO:0000313" key="7">
    <source>
        <dbReference type="Proteomes" id="UP001162156"/>
    </source>
</evidence>
<evidence type="ECO:0000256" key="4">
    <source>
        <dbReference type="SAM" id="MobiDB-lite"/>
    </source>
</evidence>
<comment type="cofactor">
    <cofactor evidence="1">
        <name>a divalent metal cation</name>
        <dbReference type="ChEBI" id="CHEBI:60240"/>
    </cofactor>
</comment>